<keyword evidence="8" id="KW-0472">Membrane</keyword>
<dbReference type="Pfam" id="PF03734">
    <property type="entry name" value="YkuD"/>
    <property type="match status" value="1"/>
</dbReference>
<evidence type="ECO:0000256" key="4">
    <source>
        <dbReference type="ARBA" id="ARBA00022984"/>
    </source>
</evidence>
<dbReference type="SMART" id="SM00028">
    <property type="entry name" value="TPR"/>
    <property type="match status" value="1"/>
</dbReference>
<keyword evidence="5 7" id="KW-0961">Cell wall biogenesis/degradation</keyword>
<evidence type="ECO:0000256" key="2">
    <source>
        <dbReference type="ARBA" id="ARBA00022679"/>
    </source>
</evidence>
<keyword evidence="8" id="KW-0812">Transmembrane</keyword>
<feature type="domain" description="L,D-TPase catalytic" evidence="9">
    <location>
        <begin position="349"/>
        <end position="457"/>
    </location>
</feature>
<dbReference type="Proteomes" id="UP001519287">
    <property type="component" value="Unassembled WGS sequence"/>
</dbReference>
<dbReference type="PROSITE" id="PS50005">
    <property type="entry name" value="TPR"/>
    <property type="match status" value="1"/>
</dbReference>
<dbReference type="InterPro" id="IPR005490">
    <property type="entry name" value="LD_TPept_cat_dom"/>
</dbReference>
<dbReference type="InterPro" id="IPR050979">
    <property type="entry name" value="LD-transpeptidase"/>
</dbReference>
<keyword evidence="4 7" id="KW-0573">Peptidoglycan synthesis</keyword>
<evidence type="ECO:0000259" key="9">
    <source>
        <dbReference type="PROSITE" id="PS52029"/>
    </source>
</evidence>
<keyword evidence="11" id="KW-1185">Reference proteome</keyword>
<keyword evidence="8" id="KW-1133">Transmembrane helix</keyword>
<keyword evidence="6" id="KW-0802">TPR repeat</keyword>
<feature type="transmembrane region" description="Helical" evidence="8">
    <location>
        <begin position="119"/>
        <end position="139"/>
    </location>
</feature>
<keyword evidence="2" id="KW-0808">Transferase</keyword>
<evidence type="ECO:0000313" key="10">
    <source>
        <dbReference type="EMBL" id="MBP1995293.1"/>
    </source>
</evidence>
<evidence type="ECO:0000256" key="7">
    <source>
        <dbReference type="PROSITE-ProRule" id="PRU01373"/>
    </source>
</evidence>
<dbReference type="InterPro" id="IPR011990">
    <property type="entry name" value="TPR-like_helical_dom_sf"/>
</dbReference>
<name>A0ABS4J682_9BACL</name>
<evidence type="ECO:0000256" key="8">
    <source>
        <dbReference type="SAM" id="Phobius"/>
    </source>
</evidence>
<dbReference type="EMBL" id="JAGGLB010000032">
    <property type="protein sequence ID" value="MBP1995293.1"/>
    <property type="molecule type" value="Genomic_DNA"/>
</dbReference>
<dbReference type="Gene3D" id="2.40.440.10">
    <property type="entry name" value="L,D-transpeptidase catalytic domain-like"/>
    <property type="match status" value="1"/>
</dbReference>
<dbReference type="InterPro" id="IPR038063">
    <property type="entry name" value="Transpep_catalytic_dom"/>
</dbReference>
<evidence type="ECO:0000256" key="1">
    <source>
        <dbReference type="ARBA" id="ARBA00004752"/>
    </source>
</evidence>
<feature type="repeat" description="TPR" evidence="6">
    <location>
        <begin position="45"/>
        <end position="78"/>
    </location>
</feature>
<evidence type="ECO:0000256" key="3">
    <source>
        <dbReference type="ARBA" id="ARBA00022960"/>
    </source>
</evidence>
<evidence type="ECO:0000256" key="6">
    <source>
        <dbReference type="PROSITE-ProRule" id="PRU00339"/>
    </source>
</evidence>
<dbReference type="SUPFAM" id="SSF141523">
    <property type="entry name" value="L,D-transpeptidase catalytic domain-like"/>
    <property type="match status" value="1"/>
</dbReference>
<comment type="caution">
    <text evidence="10">The sequence shown here is derived from an EMBL/GenBank/DDBJ whole genome shotgun (WGS) entry which is preliminary data.</text>
</comment>
<reference evidence="10 11" key="1">
    <citation type="submission" date="2021-03" db="EMBL/GenBank/DDBJ databases">
        <title>Genomic Encyclopedia of Type Strains, Phase IV (KMG-IV): sequencing the most valuable type-strain genomes for metagenomic binning, comparative biology and taxonomic classification.</title>
        <authorList>
            <person name="Goeker M."/>
        </authorList>
    </citation>
    <scope>NUCLEOTIDE SEQUENCE [LARGE SCALE GENOMIC DNA]</scope>
    <source>
        <strain evidence="10 11">DSM 26048</strain>
    </source>
</reference>
<dbReference type="CDD" id="cd16913">
    <property type="entry name" value="YkuD_like"/>
    <property type="match status" value="1"/>
</dbReference>
<dbReference type="InterPro" id="IPR019734">
    <property type="entry name" value="TPR_rpt"/>
</dbReference>
<dbReference type="Gene3D" id="1.25.40.10">
    <property type="entry name" value="Tetratricopeptide repeat domain"/>
    <property type="match status" value="1"/>
</dbReference>
<comment type="pathway">
    <text evidence="1 7">Cell wall biogenesis; peptidoglycan biosynthesis.</text>
</comment>
<gene>
    <name evidence="10" type="ORF">J2Z66_006935</name>
</gene>
<dbReference type="SUPFAM" id="SSF48452">
    <property type="entry name" value="TPR-like"/>
    <property type="match status" value="1"/>
</dbReference>
<sequence length="500" mass="55361">MNRKGARFKNHLDEKIVHLHKNLYISPADPLYYEKVIRYLDPHSPEAHYKLGEMSQKDGKLKKALFHYQEALRVYPSPYYSAANRAVKEIVKQTVNGQGQGAAETAVALERPARARLPFIKTMIIALLLLNMILLSLYFSADSISKIVSKVMPWGIGKDVTYEAVDIPYVMYFPNGTATNKIESALHEKAIKLGADQPKSNILIYGVAAAMPELQDKTLPLTDNSLKTKAFVIAEYNSFIDNAVKIRFLHVDFPKERPLSAFSTNLVRTALQTYMEDHGEPPESISLLLQDYPNNYLSFLPLESRSHSNAVRADYDGKGGWVYNDTSSELSSMFYPNVELEAGLPYEPVQIQIVKSDHSLRLMSGTSLIMEKKVGLGAGDQTPEADFVVEERVLKPLGSKPGIFGAAGLGLGNIAIHGTNNEGSIGKNLSLGCVRLLDQDMDELYTWVPMGAKVHIVDEDKNRGSIHSLPGGSHSISEIIPNKLALIEESAGTKVFEWLG</sequence>
<protein>
    <submittedName>
        <fullName evidence="10">Tetratricopeptide (TPR) repeat protein</fullName>
    </submittedName>
</protein>
<accession>A0ABS4J682</accession>
<feature type="active site" description="Proton donor/acceptor" evidence="7">
    <location>
        <position position="417"/>
    </location>
</feature>
<keyword evidence="3 7" id="KW-0133">Cell shape</keyword>
<dbReference type="RefSeq" id="WP_209977101.1">
    <property type="nucleotide sequence ID" value="NZ_JAGGLB010000032.1"/>
</dbReference>
<evidence type="ECO:0000256" key="5">
    <source>
        <dbReference type="ARBA" id="ARBA00023316"/>
    </source>
</evidence>
<proteinExistence type="predicted"/>
<evidence type="ECO:0000313" key="11">
    <source>
        <dbReference type="Proteomes" id="UP001519287"/>
    </source>
</evidence>
<feature type="active site" description="Nucleophile" evidence="7">
    <location>
        <position position="433"/>
    </location>
</feature>
<dbReference type="PANTHER" id="PTHR30582">
    <property type="entry name" value="L,D-TRANSPEPTIDASE"/>
    <property type="match status" value="1"/>
</dbReference>
<organism evidence="10 11">
    <name type="scientific">Paenibacillus eucommiae</name>
    <dbReference type="NCBI Taxonomy" id="1355755"/>
    <lineage>
        <taxon>Bacteria</taxon>
        <taxon>Bacillati</taxon>
        <taxon>Bacillota</taxon>
        <taxon>Bacilli</taxon>
        <taxon>Bacillales</taxon>
        <taxon>Paenibacillaceae</taxon>
        <taxon>Paenibacillus</taxon>
    </lineage>
</organism>
<dbReference type="PROSITE" id="PS52029">
    <property type="entry name" value="LD_TPASE"/>
    <property type="match status" value="1"/>
</dbReference>